<keyword evidence="2 7" id="KW-0489">Methyltransferase</keyword>
<dbReference type="SUPFAM" id="SSF53790">
    <property type="entry name" value="Tetrapyrrole methylase"/>
    <property type="match status" value="1"/>
</dbReference>
<dbReference type="Pfam" id="PF00590">
    <property type="entry name" value="TP_methylase"/>
    <property type="match status" value="1"/>
</dbReference>
<dbReference type="RefSeq" id="WP_142093969.1">
    <property type="nucleotide sequence ID" value="NZ_BAAAMD010000004.1"/>
</dbReference>
<keyword evidence="4" id="KW-0949">S-adenosyl-L-methionine</keyword>
<accession>A0A542ZCV5</accession>
<dbReference type="InterPro" id="IPR014776">
    <property type="entry name" value="4pyrrole_Mease_sub2"/>
</dbReference>
<keyword evidence="3 7" id="KW-0808">Transferase</keyword>
<keyword evidence="5" id="KW-0627">Porphyrin biosynthesis</keyword>
<feature type="domain" description="Tetrapyrrole methylase" evidence="6">
    <location>
        <begin position="4"/>
        <end position="215"/>
    </location>
</feature>
<dbReference type="InterPro" id="IPR000878">
    <property type="entry name" value="4pyrrol_Mease"/>
</dbReference>
<dbReference type="CDD" id="cd11642">
    <property type="entry name" value="SUMT"/>
    <property type="match status" value="1"/>
</dbReference>
<dbReference type="EMBL" id="VFOR01000002">
    <property type="protein sequence ID" value="TQL58148.1"/>
    <property type="molecule type" value="Genomic_DNA"/>
</dbReference>
<dbReference type="FunFam" id="3.40.1010.10:FF:000001">
    <property type="entry name" value="Siroheme synthase"/>
    <property type="match status" value="1"/>
</dbReference>
<dbReference type="GO" id="GO:0032259">
    <property type="term" value="P:methylation"/>
    <property type="evidence" value="ECO:0007669"/>
    <property type="project" value="UniProtKB-KW"/>
</dbReference>
<dbReference type="PANTHER" id="PTHR45790:SF3">
    <property type="entry name" value="S-ADENOSYL-L-METHIONINE-DEPENDENT UROPORPHYRINOGEN III METHYLTRANSFERASE, CHLOROPLASTIC"/>
    <property type="match status" value="1"/>
</dbReference>
<evidence type="ECO:0000256" key="5">
    <source>
        <dbReference type="ARBA" id="ARBA00023244"/>
    </source>
</evidence>
<dbReference type="OrthoDB" id="9815856at2"/>
<dbReference type="PANTHER" id="PTHR45790">
    <property type="entry name" value="SIROHEME SYNTHASE-RELATED"/>
    <property type="match status" value="1"/>
</dbReference>
<dbReference type="Gene3D" id="3.30.950.10">
    <property type="entry name" value="Methyltransferase, Cobalt-precorrin-4 Transmethylase, Domain 2"/>
    <property type="match status" value="1"/>
</dbReference>
<evidence type="ECO:0000256" key="3">
    <source>
        <dbReference type="ARBA" id="ARBA00022679"/>
    </source>
</evidence>
<dbReference type="GO" id="GO:0019354">
    <property type="term" value="P:siroheme biosynthetic process"/>
    <property type="evidence" value="ECO:0007669"/>
    <property type="project" value="InterPro"/>
</dbReference>
<evidence type="ECO:0000259" key="6">
    <source>
        <dbReference type="Pfam" id="PF00590"/>
    </source>
</evidence>
<dbReference type="FunFam" id="3.30.950.10:FF:000001">
    <property type="entry name" value="Siroheme synthase"/>
    <property type="match status" value="1"/>
</dbReference>
<dbReference type="Proteomes" id="UP000316196">
    <property type="component" value="Unassembled WGS sequence"/>
</dbReference>
<sequence length="244" mass="25251">MAGRVVLVGGGPGDQDLITVRGAAEVAKADVVLYDRLAPNPIELARPDCELIDVGKIPRGEFTPQEQINALLIQRALTGKHVVRLKGGDPYVFGRGGEEALACMEAGIPFDVVPGITSALASAATGGVPVTHRGLTQGFTVVSGHVPPGDPRSDLDWAALARTGTTLVILMGVLNLPHICHALLEAGMDADTPALTVERASHPDQRVLRGTVSTIAEACADANVQPPATTVIGRVGELDLSGQS</sequence>
<proteinExistence type="predicted"/>
<evidence type="ECO:0000313" key="8">
    <source>
        <dbReference type="Proteomes" id="UP000316196"/>
    </source>
</evidence>
<protein>
    <recommendedName>
        <fullName evidence="1">uroporphyrinogen-III C-methyltransferase</fullName>
        <ecNumber evidence="1">2.1.1.107</ecNumber>
    </recommendedName>
</protein>
<dbReference type="Gene3D" id="3.40.1010.10">
    <property type="entry name" value="Cobalt-precorrin-4 Transmethylase, Domain 1"/>
    <property type="match status" value="1"/>
</dbReference>
<evidence type="ECO:0000256" key="2">
    <source>
        <dbReference type="ARBA" id="ARBA00022603"/>
    </source>
</evidence>
<dbReference type="InterPro" id="IPR050161">
    <property type="entry name" value="Siro_Cobalamin_biosynth"/>
</dbReference>
<gene>
    <name evidence="7" type="ORF">FB460_2001</name>
</gene>
<dbReference type="NCBIfam" id="TIGR01469">
    <property type="entry name" value="cobA_cysG_Cterm"/>
    <property type="match status" value="1"/>
</dbReference>
<organism evidence="7 8">
    <name type="scientific">Propioniferax innocua</name>
    <dbReference type="NCBI Taxonomy" id="1753"/>
    <lineage>
        <taxon>Bacteria</taxon>
        <taxon>Bacillati</taxon>
        <taxon>Actinomycetota</taxon>
        <taxon>Actinomycetes</taxon>
        <taxon>Propionibacteriales</taxon>
        <taxon>Propionibacteriaceae</taxon>
        <taxon>Propioniferax</taxon>
    </lineage>
</organism>
<dbReference type="GO" id="GO:0004851">
    <property type="term" value="F:uroporphyrin-III C-methyltransferase activity"/>
    <property type="evidence" value="ECO:0007669"/>
    <property type="project" value="UniProtKB-EC"/>
</dbReference>
<keyword evidence="8" id="KW-1185">Reference proteome</keyword>
<comment type="caution">
    <text evidence="7">The sequence shown here is derived from an EMBL/GenBank/DDBJ whole genome shotgun (WGS) entry which is preliminary data.</text>
</comment>
<evidence type="ECO:0000256" key="1">
    <source>
        <dbReference type="ARBA" id="ARBA00012162"/>
    </source>
</evidence>
<reference evidence="7 8" key="1">
    <citation type="submission" date="2019-06" db="EMBL/GenBank/DDBJ databases">
        <title>Sequencing the genomes of 1000 actinobacteria strains.</title>
        <authorList>
            <person name="Klenk H.-P."/>
        </authorList>
    </citation>
    <scope>NUCLEOTIDE SEQUENCE [LARGE SCALE GENOMIC DNA]</scope>
    <source>
        <strain evidence="7 8">DSM 8251</strain>
    </source>
</reference>
<dbReference type="InterPro" id="IPR014777">
    <property type="entry name" value="4pyrrole_Mease_sub1"/>
</dbReference>
<name>A0A542ZCV5_9ACTN</name>
<evidence type="ECO:0000256" key="4">
    <source>
        <dbReference type="ARBA" id="ARBA00022691"/>
    </source>
</evidence>
<dbReference type="InterPro" id="IPR035996">
    <property type="entry name" value="4pyrrol_Methylase_sf"/>
</dbReference>
<dbReference type="NCBIfam" id="NF004790">
    <property type="entry name" value="PRK06136.1"/>
    <property type="match status" value="1"/>
</dbReference>
<dbReference type="AlphaFoldDB" id="A0A542ZCV5"/>
<dbReference type="EC" id="2.1.1.107" evidence="1"/>
<evidence type="ECO:0000313" key="7">
    <source>
        <dbReference type="EMBL" id="TQL58148.1"/>
    </source>
</evidence>
<dbReference type="InterPro" id="IPR006366">
    <property type="entry name" value="CobA/CysG_C"/>
</dbReference>